<dbReference type="CDD" id="cd05387">
    <property type="entry name" value="BY-kinase"/>
    <property type="match status" value="1"/>
</dbReference>
<evidence type="ECO:0000256" key="5">
    <source>
        <dbReference type="ARBA" id="ARBA00022777"/>
    </source>
</evidence>
<feature type="domain" description="AAA" evidence="11">
    <location>
        <begin position="599"/>
        <end position="717"/>
    </location>
</feature>
<comment type="catalytic activity">
    <reaction evidence="8">
        <text>L-tyrosyl-[protein] + ATP = O-phospho-L-tyrosyl-[protein] + ADP + H(+)</text>
        <dbReference type="Rhea" id="RHEA:10596"/>
        <dbReference type="Rhea" id="RHEA-COMP:10136"/>
        <dbReference type="Rhea" id="RHEA-COMP:20101"/>
        <dbReference type="ChEBI" id="CHEBI:15378"/>
        <dbReference type="ChEBI" id="CHEBI:30616"/>
        <dbReference type="ChEBI" id="CHEBI:46858"/>
        <dbReference type="ChEBI" id="CHEBI:61978"/>
        <dbReference type="ChEBI" id="CHEBI:456216"/>
        <dbReference type="EC" id="2.7.10.2"/>
    </reaction>
</comment>
<dbReference type="InterPro" id="IPR025669">
    <property type="entry name" value="AAA_dom"/>
</dbReference>
<name>A0ABW9JF20_9SPHI</name>
<evidence type="ECO:0000256" key="9">
    <source>
        <dbReference type="SAM" id="Coils"/>
    </source>
</evidence>
<dbReference type="Pfam" id="PF13614">
    <property type="entry name" value="AAA_31"/>
    <property type="match status" value="1"/>
</dbReference>
<dbReference type="RefSeq" id="WP_138727821.1">
    <property type="nucleotide sequence ID" value="NZ_SRMP02000001.1"/>
</dbReference>
<dbReference type="Gene3D" id="3.40.50.300">
    <property type="entry name" value="P-loop containing nucleotide triphosphate hydrolases"/>
    <property type="match status" value="1"/>
</dbReference>
<evidence type="ECO:0000256" key="6">
    <source>
        <dbReference type="ARBA" id="ARBA00022840"/>
    </source>
</evidence>
<comment type="caution">
    <text evidence="13">The sequence shown here is derived from an EMBL/GenBank/DDBJ whole genome shotgun (WGS) entry which is preliminary data.</text>
</comment>
<dbReference type="InterPro" id="IPR027417">
    <property type="entry name" value="P-loop_NTPase"/>
</dbReference>
<dbReference type="InterPro" id="IPR005702">
    <property type="entry name" value="Wzc-like_C"/>
</dbReference>
<evidence type="ECO:0000259" key="12">
    <source>
        <dbReference type="Pfam" id="PF13807"/>
    </source>
</evidence>
<dbReference type="InterPro" id="IPR050445">
    <property type="entry name" value="Bact_polysacc_biosynth/exp"/>
</dbReference>
<dbReference type="InterPro" id="IPR032807">
    <property type="entry name" value="GNVR"/>
</dbReference>
<feature type="domain" description="Tyrosine-protein kinase G-rich" evidence="12">
    <location>
        <begin position="454"/>
        <end position="533"/>
    </location>
</feature>
<keyword evidence="10" id="KW-0812">Transmembrane</keyword>
<accession>A0ABW9JF20</accession>
<evidence type="ECO:0000256" key="4">
    <source>
        <dbReference type="ARBA" id="ARBA00022741"/>
    </source>
</evidence>
<evidence type="ECO:0000256" key="2">
    <source>
        <dbReference type="ARBA" id="ARBA00011903"/>
    </source>
</evidence>
<dbReference type="SUPFAM" id="SSF52540">
    <property type="entry name" value="P-loop containing nucleoside triphosphate hydrolases"/>
    <property type="match status" value="1"/>
</dbReference>
<comment type="similarity">
    <text evidence="1">Belongs to the CpsD/CapB family.</text>
</comment>
<dbReference type="PANTHER" id="PTHR32309">
    <property type="entry name" value="TYROSINE-PROTEIN KINASE"/>
    <property type="match status" value="1"/>
</dbReference>
<protein>
    <recommendedName>
        <fullName evidence="2">non-specific protein-tyrosine kinase</fullName>
        <ecNumber evidence="2">2.7.10.2</ecNumber>
    </recommendedName>
</protein>
<keyword evidence="14" id="KW-1185">Reference proteome</keyword>
<evidence type="ECO:0000313" key="13">
    <source>
        <dbReference type="EMBL" id="MFN0290234.1"/>
    </source>
</evidence>
<dbReference type="Pfam" id="PF13807">
    <property type="entry name" value="GNVR"/>
    <property type="match status" value="1"/>
</dbReference>
<feature type="coiled-coil region" evidence="9">
    <location>
        <begin position="420"/>
        <end position="447"/>
    </location>
</feature>
<keyword evidence="10" id="KW-1133">Transmembrane helix</keyword>
<evidence type="ECO:0000256" key="10">
    <source>
        <dbReference type="SAM" id="Phobius"/>
    </source>
</evidence>
<gene>
    <name evidence="13" type="ORF">E5L68_002465</name>
</gene>
<reference evidence="13 14" key="1">
    <citation type="submission" date="2024-12" db="EMBL/GenBank/DDBJ databases">
        <authorList>
            <person name="Hu S."/>
        </authorList>
    </citation>
    <scope>NUCLEOTIDE SEQUENCE [LARGE SCALE GENOMIC DNA]</scope>
    <source>
        <strain evidence="13 14">P-25</strain>
    </source>
</reference>
<sequence>MKPENIHTISKPKERVDENSDIRKLFVDVVKIWPYILVFVLVNLCIAYILLKTANPTYQVKATLEIKQDKNAESIDLFQNIGIKMPNSIDNEIAILNSFTLALNAVRQLDFNVEYFQENFWRHYEVYHTLPYTVEVDWEHRQLLGGELEVLFTGNDTFSLSIADKSLSLYDPKAKDRKSVLDLNKLAVAGSYRLNQWIVAKNYKFRIVRNENISNAKDFSFRLRSDFDLAEAYSKKMKVELLKKESSILSLGLESQMVDKDKTYINKLIQVYQERELKVKNQTSINTAAFIKEQLKNITDSMVFFEDKLQSYRTKSESFNLKEQGNVVYARLGTLQDNSAAISLKIKYYQSTLAYLEQDKVSQLVVPSSIGIEESVLERLIPELLENQSKRERLRQVLSPENQALKDLEFKYSSLLASVRENLKRSLNAANLSLKDVNTRIAELSGELDQLPQVERNLLSIQRQFTISENIYTYLLQKRSEAEITSASNVPSSQILDLSRQVGGVLSPISSRNYIVAFCLGILIPVVLVFVRNSFDNKIYDVKLLEKRSLAPLVGIVFRNFGKEGSAVVLHSPRSFISENFRSIRASTQFLHEQNDSLVISFTSGKAGEGKTFCSINTASIYSLSGKKTVLVGMDLRMPRIAEHFNLRNDLGVSNYLIGNGALDDLIQPSGSQNLDILLSGPLPPNPAELIVRPTFVQMIKELREKYEVVILDCPPAGFVSETIDIFKVADINFYIFRHLNSEWSSIDYLNSLIEKGLMKKAYVIYNDMEVVFNKQYGYGYHAAVEKNPVSKKMSNWFSKK</sequence>
<evidence type="ECO:0000256" key="8">
    <source>
        <dbReference type="ARBA" id="ARBA00051245"/>
    </source>
</evidence>
<evidence type="ECO:0000256" key="7">
    <source>
        <dbReference type="ARBA" id="ARBA00023137"/>
    </source>
</evidence>
<dbReference type="NCBIfam" id="TIGR01007">
    <property type="entry name" value="eps_fam"/>
    <property type="match status" value="1"/>
</dbReference>
<evidence type="ECO:0000259" key="11">
    <source>
        <dbReference type="Pfam" id="PF13614"/>
    </source>
</evidence>
<dbReference type="Proteomes" id="UP001517367">
    <property type="component" value="Unassembled WGS sequence"/>
</dbReference>
<keyword evidence="7" id="KW-0829">Tyrosine-protein kinase</keyword>
<keyword evidence="4" id="KW-0547">Nucleotide-binding</keyword>
<keyword evidence="5" id="KW-0418">Kinase</keyword>
<keyword evidence="6" id="KW-0067">ATP-binding</keyword>
<feature type="transmembrane region" description="Helical" evidence="10">
    <location>
        <begin position="514"/>
        <end position="531"/>
    </location>
</feature>
<dbReference type="EC" id="2.7.10.2" evidence="2"/>
<keyword evidence="9" id="KW-0175">Coiled coil</keyword>
<organism evidence="13 14">
    <name type="scientific">Pedobacter helvus</name>
    <dbReference type="NCBI Taxonomy" id="2563444"/>
    <lineage>
        <taxon>Bacteria</taxon>
        <taxon>Pseudomonadati</taxon>
        <taxon>Bacteroidota</taxon>
        <taxon>Sphingobacteriia</taxon>
        <taxon>Sphingobacteriales</taxon>
        <taxon>Sphingobacteriaceae</taxon>
        <taxon>Pedobacter</taxon>
    </lineage>
</organism>
<evidence type="ECO:0000313" key="14">
    <source>
        <dbReference type="Proteomes" id="UP001517367"/>
    </source>
</evidence>
<proteinExistence type="inferred from homology"/>
<evidence type="ECO:0000256" key="1">
    <source>
        <dbReference type="ARBA" id="ARBA00007316"/>
    </source>
</evidence>
<keyword evidence="10" id="KW-0472">Membrane</keyword>
<feature type="transmembrane region" description="Helical" evidence="10">
    <location>
        <begin position="32"/>
        <end position="51"/>
    </location>
</feature>
<dbReference type="EMBL" id="SRMP02000001">
    <property type="protein sequence ID" value="MFN0290234.1"/>
    <property type="molecule type" value="Genomic_DNA"/>
</dbReference>
<dbReference type="PANTHER" id="PTHR32309:SF13">
    <property type="entry name" value="FERRIC ENTEROBACTIN TRANSPORT PROTEIN FEPE"/>
    <property type="match status" value="1"/>
</dbReference>
<keyword evidence="3" id="KW-0808">Transferase</keyword>
<evidence type="ECO:0000256" key="3">
    <source>
        <dbReference type="ARBA" id="ARBA00022679"/>
    </source>
</evidence>